<evidence type="ECO:0000256" key="5">
    <source>
        <dbReference type="ARBA" id="ARBA00022968"/>
    </source>
</evidence>
<evidence type="ECO:0000256" key="3">
    <source>
        <dbReference type="ARBA" id="ARBA00022692"/>
    </source>
</evidence>
<evidence type="ECO:0000256" key="1">
    <source>
        <dbReference type="ARBA" id="ARBA00004323"/>
    </source>
</evidence>
<dbReference type="AlphaFoldDB" id="A0AA47NX53"/>
<proteinExistence type="inferred from homology"/>
<dbReference type="EC" id="3.2.1.130" evidence="9"/>
<keyword evidence="6" id="KW-1133">Transmembrane helix</keyword>
<dbReference type="Pfam" id="PF16317">
    <property type="entry name" value="Glyco_hydro_99"/>
    <property type="match status" value="1"/>
</dbReference>
<evidence type="ECO:0000256" key="12">
    <source>
        <dbReference type="SAM" id="MobiDB-lite"/>
    </source>
</evidence>
<evidence type="ECO:0000256" key="10">
    <source>
        <dbReference type="ARBA" id="ARBA00039288"/>
    </source>
</evidence>
<feature type="chain" id="PRO_5041454071" description="Glycoprotein endo-alpha-1,2-mannosidase" evidence="13">
    <location>
        <begin position="26"/>
        <end position="443"/>
    </location>
</feature>
<evidence type="ECO:0000256" key="9">
    <source>
        <dbReference type="ARBA" id="ARBA00038876"/>
    </source>
</evidence>
<name>A0AA47NX53_MERPO</name>
<comment type="similarity">
    <text evidence="2">Belongs to the glycosyl hydrolase 99 family.</text>
</comment>
<dbReference type="Proteomes" id="UP001174136">
    <property type="component" value="Unassembled WGS sequence"/>
</dbReference>
<evidence type="ECO:0000256" key="4">
    <source>
        <dbReference type="ARBA" id="ARBA00022801"/>
    </source>
</evidence>
<organism evidence="14 15">
    <name type="scientific">Merluccius polli</name>
    <name type="common">Benguela hake</name>
    <name type="synonym">Merluccius cadenati</name>
    <dbReference type="NCBI Taxonomy" id="89951"/>
    <lineage>
        <taxon>Eukaryota</taxon>
        <taxon>Metazoa</taxon>
        <taxon>Chordata</taxon>
        <taxon>Craniata</taxon>
        <taxon>Vertebrata</taxon>
        <taxon>Euteleostomi</taxon>
        <taxon>Actinopterygii</taxon>
        <taxon>Neopterygii</taxon>
        <taxon>Teleostei</taxon>
        <taxon>Neoteleostei</taxon>
        <taxon>Acanthomorphata</taxon>
        <taxon>Zeiogadaria</taxon>
        <taxon>Gadariae</taxon>
        <taxon>Gadiformes</taxon>
        <taxon>Gadoidei</taxon>
        <taxon>Merlucciidae</taxon>
        <taxon>Merluccius</taxon>
    </lineage>
</organism>
<dbReference type="InterPro" id="IPR026071">
    <property type="entry name" value="Glyco_Hydrolase_99"/>
</dbReference>
<evidence type="ECO:0000256" key="6">
    <source>
        <dbReference type="ARBA" id="ARBA00022989"/>
    </source>
</evidence>
<feature type="region of interest" description="Disordered" evidence="12">
    <location>
        <begin position="37"/>
        <end position="72"/>
    </location>
</feature>
<dbReference type="Gene3D" id="3.20.20.80">
    <property type="entry name" value="Glycosidases"/>
    <property type="match status" value="1"/>
</dbReference>
<dbReference type="FunFam" id="3.20.20.80:FF:000019">
    <property type="entry name" value="glycoprotein endo-alpha-1,2-mannosidase"/>
    <property type="match status" value="1"/>
</dbReference>
<keyword evidence="15" id="KW-1185">Reference proteome</keyword>
<dbReference type="PANTHER" id="PTHR13572:SF1">
    <property type="entry name" value="GLYCOPROTEIN ENDO-ALPHA-1,2-MANNOSIDASE"/>
    <property type="match status" value="1"/>
</dbReference>
<keyword evidence="5" id="KW-0735">Signal-anchor</keyword>
<accession>A0AA47NX53</accession>
<evidence type="ECO:0000313" key="14">
    <source>
        <dbReference type="EMBL" id="KAK0140540.1"/>
    </source>
</evidence>
<dbReference type="GO" id="GO:0004569">
    <property type="term" value="F:glycoprotein endo-alpha-1,2-mannosidase activity"/>
    <property type="evidence" value="ECO:0007669"/>
    <property type="project" value="UniProtKB-EC"/>
</dbReference>
<evidence type="ECO:0000256" key="7">
    <source>
        <dbReference type="ARBA" id="ARBA00023034"/>
    </source>
</evidence>
<evidence type="ECO:0000256" key="2">
    <source>
        <dbReference type="ARBA" id="ARBA00009559"/>
    </source>
</evidence>
<comment type="subcellular location">
    <subcellularLocation>
        <location evidence="1">Golgi apparatus membrane</location>
        <topology evidence="1">Single-pass type II membrane protein</topology>
    </subcellularLocation>
</comment>
<dbReference type="EMBL" id="JAOPHQ010004068">
    <property type="protein sequence ID" value="KAK0140540.1"/>
    <property type="molecule type" value="Genomic_DNA"/>
</dbReference>
<comment type="catalytic activity">
    <reaction evidence="11">
        <text>N-{alpha-Glc-(1-&gt;3)-alpha-Man-(1-&gt;2)-alpha-Man-(1-&gt;2)-alpha-Man-(1-&gt;3)-[alpha-Man-(1-&gt;2)-alpha-Man-(1-&gt;3)-[alpha-Man-(1-&gt;2)-alpha-Man-(1-&gt;6)]-alpha-Man-(1-&gt;6)]-beta-Man-(1-&gt;4)-beta-GlcNAc-(1-&gt;4)-beta-GlcNAc}-L-asparaginyl-[protein] + H2O = alpha-D-glucosyl-(1-&gt;3)-D-mannopyranose + N(4)-{alpha-D-Man-(1-&gt;2)-alpha-D-Man-(1-&gt;3)-[alpha-D-Man-(1-&gt;2)-alpha-D-Man-(1-&gt;3)-[alpha-D-Man-(1-&gt;2)-alpha-D-Man-(1-&gt;6)]-alpha-D-Man-(1-&gt;6)]-beta-D-Man-(1-&gt;4)-beta-D-GlaNAc-(1-&gt;4)-beta-D-GlcNAc}-L-asparaginyl-[protein] (N-glucan mannose isomer 8A1,2,3B1,2)</text>
        <dbReference type="Rhea" id="RHEA:54824"/>
        <dbReference type="Rhea" id="RHEA-COMP:14010"/>
        <dbReference type="Rhea" id="RHEA-COMP:14011"/>
        <dbReference type="ChEBI" id="CHEBI:15377"/>
        <dbReference type="ChEBI" id="CHEBI:52996"/>
        <dbReference type="ChEBI" id="CHEBI:59080"/>
        <dbReference type="ChEBI" id="CHEBI:60627"/>
        <dbReference type="EC" id="3.2.1.130"/>
    </reaction>
</comment>
<evidence type="ECO:0000256" key="11">
    <source>
        <dbReference type="ARBA" id="ARBA00049330"/>
    </source>
</evidence>
<keyword evidence="4" id="KW-0378">Hydrolase</keyword>
<keyword evidence="3" id="KW-0812">Transmembrane</keyword>
<gene>
    <name evidence="14" type="primary">manea</name>
    <name evidence="14" type="ORF">N1851_022477</name>
</gene>
<protein>
    <recommendedName>
        <fullName evidence="10">Glycoprotein endo-alpha-1,2-mannosidase</fullName>
        <ecNumber evidence="9">3.2.1.130</ecNumber>
    </recommendedName>
</protein>
<keyword evidence="7" id="KW-0333">Golgi apparatus</keyword>
<sequence length="443" mass="49758">MARLRRRTCAAAVLALLSLVLLVAAVLKTMAPPAEHDPLDLQLFPHQDQDQGGPAQGGPGPGPGPADPPLGSRVEETASLKRFPPPNYDLHAFYYAWYGNPAFDGKYVHWDHPQMAHWDPKVAQAYPRGRHSPPDDIGANFYPALGAYSSRDPAVLEAHMQQLRTAAIGVIAVSWYPPGLRDDNGEPVDDIVALLMNAAHKYSIMVAFHIEPYKDRDETSMLKNVKYIVDTYGRHPAFFRHRTASGKVLPLFYVYDSYLLNSEQWARLLKHTESTSVRDTPYDAVFLALMVEEKHKRDILTAGFDGLYTYFATNGFSYGSTQRHWESIAAFCEDNGLLFVPSVGPGYADTGVRPWNFQNTRNRINGKYYENALSAALQAKPRFISITSFNEWHEGTQIEMAVPKAAAGPAPYLDYLPNRPAVYLEITRKWAAIFGSERQRWRD</sequence>
<comment type="caution">
    <text evidence="14">The sequence shown here is derived from an EMBL/GenBank/DDBJ whole genome shotgun (WGS) entry which is preliminary data.</text>
</comment>
<dbReference type="CDD" id="cd11574">
    <property type="entry name" value="GH99"/>
    <property type="match status" value="1"/>
</dbReference>
<evidence type="ECO:0000256" key="8">
    <source>
        <dbReference type="ARBA" id="ARBA00023136"/>
    </source>
</evidence>
<keyword evidence="8" id="KW-0472">Membrane</keyword>
<evidence type="ECO:0000313" key="15">
    <source>
        <dbReference type="Proteomes" id="UP001174136"/>
    </source>
</evidence>
<reference evidence="14" key="1">
    <citation type="journal article" date="2023" name="Front. Mar. Sci.">
        <title>A new Merluccius polli reference genome to investigate the effects of global change in West African waters.</title>
        <authorList>
            <person name="Mateo J.L."/>
            <person name="Blanco-Fernandez C."/>
            <person name="Garcia-Vazquez E."/>
            <person name="Machado-Schiaffino G."/>
        </authorList>
    </citation>
    <scope>NUCLEOTIDE SEQUENCE</scope>
    <source>
        <strain evidence="14">C29</strain>
        <tissue evidence="14">Fin</tissue>
    </source>
</reference>
<evidence type="ECO:0000256" key="13">
    <source>
        <dbReference type="SAM" id="SignalP"/>
    </source>
</evidence>
<keyword evidence="13" id="KW-0732">Signal</keyword>
<feature type="signal peptide" evidence="13">
    <location>
        <begin position="1"/>
        <end position="25"/>
    </location>
</feature>
<dbReference type="GO" id="GO:0000139">
    <property type="term" value="C:Golgi membrane"/>
    <property type="evidence" value="ECO:0007669"/>
    <property type="project" value="UniProtKB-SubCell"/>
</dbReference>
<dbReference type="PANTHER" id="PTHR13572">
    <property type="entry name" value="ENDO-ALPHA-1,2-MANNOSIDASE"/>
    <property type="match status" value="1"/>
</dbReference>